<reference evidence="2" key="1">
    <citation type="submission" date="2021-01" db="EMBL/GenBank/DDBJ databases">
        <authorList>
            <consortium name="Genoscope - CEA"/>
            <person name="William W."/>
        </authorList>
    </citation>
    <scope>NUCLEOTIDE SEQUENCE</scope>
</reference>
<dbReference type="AlphaFoldDB" id="A0A8S1QQL0"/>
<keyword evidence="1" id="KW-0812">Transmembrane</keyword>
<evidence type="ECO:0000313" key="2">
    <source>
        <dbReference type="EMBL" id="CAD8117771.1"/>
    </source>
</evidence>
<accession>A0A8S1QQL0</accession>
<keyword evidence="3" id="KW-1185">Reference proteome</keyword>
<evidence type="ECO:0000256" key="1">
    <source>
        <dbReference type="SAM" id="Phobius"/>
    </source>
</evidence>
<sequence length="271" mass="33152">MSFEYIKYKYYENSFRIFFIFKQSIFEKQSYIICKKTLFTNKRKNFKKLKKRQSLKTNLKEKYCVSIFNFYCFYIKQMKKIPNIYGKIKKKDCESQLLQLQVVMIIQSIYGMLKQDNKKQNQMFIEILSVEYISHQMELLQHLVVKITQSDYGMLKQDNKQLNQMVIVELQYQYASHQMELLQHLVVMISQSDYGMLKQDNKKPNQMVIKIIILQMVPIINCFYQILILIFQQYFNKPYFKQIVLYFIRIFCKSIINRFKIIIQIQKKFYF</sequence>
<evidence type="ECO:0008006" key="4">
    <source>
        <dbReference type="Google" id="ProtNLM"/>
    </source>
</evidence>
<dbReference type="Proteomes" id="UP000692954">
    <property type="component" value="Unassembled WGS sequence"/>
</dbReference>
<keyword evidence="1" id="KW-1133">Transmembrane helix</keyword>
<keyword evidence="1" id="KW-0472">Membrane</keyword>
<proteinExistence type="predicted"/>
<feature type="transmembrane region" description="Helical" evidence="1">
    <location>
        <begin position="243"/>
        <end position="263"/>
    </location>
</feature>
<gene>
    <name evidence="2" type="ORF">PSON_ATCC_30995.1.T1150001</name>
</gene>
<name>A0A8S1QQL0_9CILI</name>
<comment type="caution">
    <text evidence="2">The sequence shown here is derived from an EMBL/GenBank/DDBJ whole genome shotgun (WGS) entry which is preliminary data.</text>
</comment>
<feature type="transmembrane region" description="Helical" evidence="1">
    <location>
        <begin position="207"/>
        <end position="231"/>
    </location>
</feature>
<evidence type="ECO:0000313" key="3">
    <source>
        <dbReference type="Proteomes" id="UP000692954"/>
    </source>
</evidence>
<dbReference type="EMBL" id="CAJJDN010000115">
    <property type="protein sequence ID" value="CAD8117771.1"/>
    <property type="molecule type" value="Genomic_DNA"/>
</dbReference>
<organism evidence="2 3">
    <name type="scientific">Paramecium sonneborni</name>
    <dbReference type="NCBI Taxonomy" id="65129"/>
    <lineage>
        <taxon>Eukaryota</taxon>
        <taxon>Sar</taxon>
        <taxon>Alveolata</taxon>
        <taxon>Ciliophora</taxon>
        <taxon>Intramacronucleata</taxon>
        <taxon>Oligohymenophorea</taxon>
        <taxon>Peniculida</taxon>
        <taxon>Parameciidae</taxon>
        <taxon>Paramecium</taxon>
    </lineage>
</organism>
<protein>
    <recommendedName>
        <fullName evidence="4">Transmembrane protein</fullName>
    </recommendedName>
</protein>